<dbReference type="GO" id="GO:0005524">
    <property type="term" value="F:ATP binding"/>
    <property type="evidence" value="ECO:0007669"/>
    <property type="project" value="UniProtKB-KW"/>
</dbReference>
<dbReference type="InterPro" id="IPR029000">
    <property type="entry name" value="Cyclophilin-like_dom_sf"/>
</dbReference>
<dbReference type="InterPro" id="IPR052708">
    <property type="entry name" value="PxpC"/>
</dbReference>
<evidence type="ECO:0000256" key="3">
    <source>
        <dbReference type="ARBA" id="ARBA00022840"/>
    </source>
</evidence>
<dbReference type="AlphaFoldDB" id="A0A6V7R9Q0"/>
<dbReference type="PANTHER" id="PTHR43309">
    <property type="entry name" value="5-OXOPROLINASE SUBUNIT C"/>
    <property type="match status" value="1"/>
</dbReference>
<evidence type="ECO:0000256" key="1">
    <source>
        <dbReference type="ARBA" id="ARBA00022741"/>
    </source>
</evidence>
<proteinExistence type="predicted"/>
<evidence type="ECO:0000259" key="4">
    <source>
        <dbReference type="SMART" id="SM00797"/>
    </source>
</evidence>
<dbReference type="EMBL" id="CAJEWB010000007">
    <property type="protein sequence ID" value="CAD2073873.1"/>
    <property type="molecule type" value="Genomic_DNA"/>
</dbReference>
<feature type="domain" description="Carboxyltransferase" evidence="4">
    <location>
        <begin position="23"/>
        <end position="296"/>
    </location>
</feature>
<name>A0A6V7R9Q0_9BACL</name>
<accession>A0A6V7R9Q0</accession>
<protein>
    <submittedName>
        <fullName evidence="5">KipI antagonist</fullName>
    </submittedName>
</protein>
<keyword evidence="2" id="KW-0378">Hydrolase</keyword>
<evidence type="ECO:0000313" key="6">
    <source>
        <dbReference type="Proteomes" id="UP000588186"/>
    </source>
</evidence>
<dbReference type="Pfam" id="PF02626">
    <property type="entry name" value="CT_A_B"/>
    <property type="match status" value="1"/>
</dbReference>
<dbReference type="Gene3D" id="2.40.100.10">
    <property type="entry name" value="Cyclophilin-like"/>
    <property type="match status" value="1"/>
</dbReference>
<sequence>MIRIIKPGMYSSIQDSGRSGTERYGQSESGAMNYRAMMLSNKMLDNPLNNPVIEMTVVGPEFEVLDNITIAVFGTEKITLNGSVITTKSYIKLSKGDHVKVGRLLDARGYMAFRGKIISDEAFGSQSTHSQLSSIKALKAGDIIEVDIVNEPRLAKKKMSKYPTVKTYKGKPVIRVILGEDTDHIHNLNVFFKEPYTIKSDSNRMAIKLMGKSIQADNYDIVSDATRLGLIQVTKDGNPMILMNDRQTTGGYLRLGTVAKIDLPVLVDQRLEGNVYFEEVTIEEARSLFMEEMERIEGSYYLP</sequence>
<evidence type="ECO:0000313" key="5">
    <source>
        <dbReference type="EMBL" id="CAD2073873.1"/>
    </source>
</evidence>
<organism evidence="5 6">
    <name type="scientific">Phocicoccus pinnipedialis</name>
    <dbReference type="NCBI Taxonomy" id="110845"/>
    <lineage>
        <taxon>Bacteria</taxon>
        <taxon>Bacillati</taxon>
        <taxon>Bacillota</taxon>
        <taxon>Bacilli</taxon>
        <taxon>Bacillales</taxon>
        <taxon>Salinicoccaceae</taxon>
        <taxon>Phocicoccus</taxon>
    </lineage>
</organism>
<dbReference type="RefSeq" id="WP_186077002.1">
    <property type="nucleotide sequence ID" value="NZ_CAJEWB010000007.1"/>
</dbReference>
<gene>
    <name evidence="5" type="primary">kipA_2</name>
    <name evidence="5" type="ORF">JEOPIN946_00758</name>
</gene>
<dbReference type="InterPro" id="IPR003778">
    <property type="entry name" value="CT_A_B"/>
</dbReference>
<dbReference type="Proteomes" id="UP000588186">
    <property type="component" value="Unassembled WGS sequence"/>
</dbReference>
<keyword evidence="1" id="KW-0547">Nucleotide-binding</keyword>
<dbReference type="SMART" id="SM00797">
    <property type="entry name" value="AHS2"/>
    <property type="match status" value="1"/>
</dbReference>
<dbReference type="PANTHER" id="PTHR43309:SF5">
    <property type="entry name" value="5-OXOPROLINASE SUBUNIT C"/>
    <property type="match status" value="1"/>
</dbReference>
<keyword evidence="3" id="KW-0067">ATP-binding</keyword>
<comment type="caution">
    <text evidence="5">The sequence shown here is derived from an EMBL/GenBank/DDBJ whole genome shotgun (WGS) entry which is preliminary data.</text>
</comment>
<reference evidence="5 6" key="1">
    <citation type="submission" date="2020-07" db="EMBL/GenBank/DDBJ databases">
        <authorList>
            <person name="Criscuolo A."/>
        </authorList>
    </citation>
    <scope>NUCLEOTIDE SEQUENCE [LARGE SCALE GENOMIC DNA]</scope>
    <source>
        <strain evidence="5">CIP107946</strain>
    </source>
</reference>
<keyword evidence="6" id="KW-1185">Reference proteome</keyword>
<dbReference type="GO" id="GO:0016787">
    <property type="term" value="F:hydrolase activity"/>
    <property type="evidence" value="ECO:0007669"/>
    <property type="project" value="UniProtKB-KW"/>
</dbReference>
<evidence type="ECO:0000256" key="2">
    <source>
        <dbReference type="ARBA" id="ARBA00022801"/>
    </source>
</evidence>